<organism evidence="2 3">
    <name type="scientific">Eragrostis curvula</name>
    <name type="common">weeping love grass</name>
    <dbReference type="NCBI Taxonomy" id="38414"/>
    <lineage>
        <taxon>Eukaryota</taxon>
        <taxon>Viridiplantae</taxon>
        <taxon>Streptophyta</taxon>
        <taxon>Embryophyta</taxon>
        <taxon>Tracheophyta</taxon>
        <taxon>Spermatophyta</taxon>
        <taxon>Magnoliopsida</taxon>
        <taxon>Liliopsida</taxon>
        <taxon>Poales</taxon>
        <taxon>Poaceae</taxon>
        <taxon>PACMAD clade</taxon>
        <taxon>Chloridoideae</taxon>
        <taxon>Eragrostideae</taxon>
        <taxon>Eragrostidinae</taxon>
        <taxon>Eragrostis</taxon>
    </lineage>
</organism>
<feature type="non-terminal residue" evidence="2">
    <location>
        <position position="1"/>
    </location>
</feature>
<reference evidence="2 3" key="1">
    <citation type="journal article" date="2019" name="Sci. Rep.">
        <title>A high-quality genome of Eragrostis curvula grass provides insights into Poaceae evolution and supports new strategies to enhance forage quality.</title>
        <authorList>
            <person name="Carballo J."/>
            <person name="Santos B.A.C.M."/>
            <person name="Zappacosta D."/>
            <person name="Garbus I."/>
            <person name="Selva J.P."/>
            <person name="Gallo C.A."/>
            <person name="Diaz A."/>
            <person name="Albertini E."/>
            <person name="Caccamo M."/>
            <person name="Echenique V."/>
        </authorList>
    </citation>
    <scope>NUCLEOTIDE SEQUENCE [LARGE SCALE GENOMIC DNA]</scope>
    <source>
        <strain evidence="3">cv. Victoria</strain>
        <tissue evidence="2">Leaf</tissue>
    </source>
</reference>
<comment type="caution">
    <text evidence="2">The sequence shown here is derived from an EMBL/GenBank/DDBJ whole genome shotgun (WGS) entry which is preliminary data.</text>
</comment>
<evidence type="ECO:0000256" key="1">
    <source>
        <dbReference type="SAM" id="MobiDB-lite"/>
    </source>
</evidence>
<dbReference type="AlphaFoldDB" id="A0A5J9TMR1"/>
<gene>
    <name evidence="2" type="ORF">EJB05_46350</name>
</gene>
<keyword evidence="3" id="KW-1185">Reference proteome</keyword>
<accession>A0A5J9TMR1</accession>
<dbReference type="Gramene" id="TVU12696">
    <property type="protein sequence ID" value="TVU12696"/>
    <property type="gene ID" value="EJB05_46350"/>
</dbReference>
<evidence type="ECO:0000313" key="3">
    <source>
        <dbReference type="Proteomes" id="UP000324897"/>
    </source>
</evidence>
<dbReference type="Proteomes" id="UP000324897">
    <property type="component" value="Chromosome 3"/>
</dbReference>
<proteinExistence type="predicted"/>
<feature type="region of interest" description="Disordered" evidence="1">
    <location>
        <begin position="20"/>
        <end position="41"/>
    </location>
</feature>
<evidence type="ECO:0000313" key="2">
    <source>
        <dbReference type="EMBL" id="TVU12696.1"/>
    </source>
</evidence>
<sequence length="41" mass="4621">MVLLLVWQVNLLDLPQWQRRSGATTAAHVDAAEDNSDKEKT</sequence>
<dbReference type="EMBL" id="RWGY01000039">
    <property type="protein sequence ID" value="TVU12696.1"/>
    <property type="molecule type" value="Genomic_DNA"/>
</dbReference>
<feature type="non-terminal residue" evidence="2">
    <location>
        <position position="41"/>
    </location>
</feature>
<protein>
    <submittedName>
        <fullName evidence="2">Uncharacterized protein</fullName>
    </submittedName>
</protein>
<name>A0A5J9TMR1_9POAL</name>